<accession>A0ABV4CGU3</accession>
<evidence type="ECO:0000256" key="1">
    <source>
        <dbReference type="SAM" id="MobiDB-lite"/>
    </source>
</evidence>
<protein>
    <submittedName>
        <fullName evidence="3">Uncharacterized protein</fullName>
    </submittedName>
</protein>
<keyword evidence="4" id="KW-1185">Reference proteome</keyword>
<keyword evidence="2" id="KW-0472">Membrane</keyword>
<evidence type="ECO:0000313" key="4">
    <source>
        <dbReference type="Proteomes" id="UP001564626"/>
    </source>
</evidence>
<feature type="compositionally biased region" description="Basic residues" evidence="1">
    <location>
        <begin position="161"/>
        <end position="175"/>
    </location>
</feature>
<dbReference type="EMBL" id="JBGEHV010000013">
    <property type="protein sequence ID" value="MEY8039698.1"/>
    <property type="molecule type" value="Genomic_DNA"/>
</dbReference>
<sequence>MAILTTTLSFVLFAVFAYWSARWWRQWSRTRRSPILGDVQPSAFRYVTSAWMLPEDWHPAGRRWPKPDETRTDEEAKAYARLAKSRSNGHLLSGEFLIALGGAMMGSVAMDVFSQGPNAELEKEIGLVVAAVLVAIGLLLARMMSPSWGKVADRYEKFARPNRRRAPSRRRRAPSARRLPATDAPTRRSKFSPFTIGTKRRGPADSSRPRGRER</sequence>
<proteinExistence type="predicted"/>
<evidence type="ECO:0000256" key="2">
    <source>
        <dbReference type="SAM" id="Phobius"/>
    </source>
</evidence>
<feature type="transmembrane region" description="Helical" evidence="2">
    <location>
        <begin position="91"/>
        <end position="113"/>
    </location>
</feature>
<dbReference type="RefSeq" id="WP_369774725.1">
    <property type="nucleotide sequence ID" value="NZ_JBGEHV010000013.1"/>
</dbReference>
<keyword evidence="2" id="KW-1133">Transmembrane helix</keyword>
<name>A0ABV4CGU3_9PSEU</name>
<gene>
    <name evidence="3" type="ORF">AB8O55_09850</name>
</gene>
<reference evidence="3 4" key="1">
    <citation type="submission" date="2024-08" db="EMBL/GenBank/DDBJ databases">
        <title>Genome mining of Saccharopolyspora cebuensis PGLac3 from Nigerian medicinal plant.</title>
        <authorList>
            <person name="Ezeobiora C.E."/>
            <person name="Igbokwe N.H."/>
            <person name="Amin D.H."/>
            <person name="Mendie U.E."/>
        </authorList>
    </citation>
    <scope>NUCLEOTIDE SEQUENCE [LARGE SCALE GENOMIC DNA]</scope>
    <source>
        <strain evidence="3 4">PGLac3</strain>
    </source>
</reference>
<feature type="transmembrane region" description="Helical" evidence="2">
    <location>
        <begin position="125"/>
        <end position="144"/>
    </location>
</feature>
<feature type="transmembrane region" description="Helical" evidence="2">
    <location>
        <begin position="6"/>
        <end position="24"/>
    </location>
</feature>
<feature type="region of interest" description="Disordered" evidence="1">
    <location>
        <begin position="161"/>
        <end position="214"/>
    </location>
</feature>
<comment type="caution">
    <text evidence="3">The sequence shown here is derived from an EMBL/GenBank/DDBJ whole genome shotgun (WGS) entry which is preliminary data.</text>
</comment>
<evidence type="ECO:0000313" key="3">
    <source>
        <dbReference type="EMBL" id="MEY8039698.1"/>
    </source>
</evidence>
<organism evidence="3 4">
    <name type="scientific">Saccharopolyspora cebuensis</name>
    <dbReference type="NCBI Taxonomy" id="418759"/>
    <lineage>
        <taxon>Bacteria</taxon>
        <taxon>Bacillati</taxon>
        <taxon>Actinomycetota</taxon>
        <taxon>Actinomycetes</taxon>
        <taxon>Pseudonocardiales</taxon>
        <taxon>Pseudonocardiaceae</taxon>
        <taxon>Saccharopolyspora</taxon>
    </lineage>
</organism>
<keyword evidence="2" id="KW-0812">Transmembrane</keyword>
<dbReference type="Proteomes" id="UP001564626">
    <property type="component" value="Unassembled WGS sequence"/>
</dbReference>